<dbReference type="RefSeq" id="WP_168534899.1">
    <property type="nucleotide sequence ID" value="NZ_JAAWWP010000001.1"/>
</dbReference>
<gene>
    <name evidence="2" type="ORF">HFV08_01210</name>
</gene>
<keyword evidence="3" id="KW-1185">Reference proteome</keyword>
<accession>A0ABX1GVW9</accession>
<evidence type="ECO:0000256" key="1">
    <source>
        <dbReference type="SAM" id="Phobius"/>
    </source>
</evidence>
<organism evidence="2 3">
    <name type="scientific">Streptomyces physcomitrii</name>
    <dbReference type="NCBI Taxonomy" id="2724184"/>
    <lineage>
        <taxon>Bacteria</taxon>
        <taxon>Bacillati</taxon>
        <taxon>Actinomycetota</taxon>
        <taxon>Actinomycetes</taxon>
        <taxon>Kitasatosporales</taxon>
        <taxon>Streptomycetaceae</taxon>
        <taxon>Streptomyces</taxon>
    </lineage>
</organism>
<dbReference type="Proteomes" id="UP000772196">
    <property type="component" value="Unassembled WGS sequence"/>
</dbReference>
<evidence type="ECO:0000313" key="2">
    <source>
        <dbReference type="EMBL" id="NKI39888.1"/>
    </source>
</evidence>
<keyword evidence="1" id="KW-1133">Transmembrane helix</keyword>
<keyword evidence="1" id="KW-0472">Membrane</keyword>
<proteinExistence type="predicted"/>
<reference evidence="2 3" key="1">
    <citation type="submission" date="2020-04" db="EMBL/GenBank/DDBJ databases">
        <title>Phylogenetic Diversity and Antibacterial Activity against Ralstonia solanacearum of Endophytic Actinomycete Isolated from Moss.</title>
        <authorList>
            <person name="Zhuang X."/>
        </authorList>
    </citation>
    <scope>NUCLEOTIDE SEQUENCE [LARGE SCALE GENOMIC DNA]</scope>
    <source>
        <strain evidence="2 3">LD120</strain>
    </source>
</reference>
<feature type="transmembrane region" description="Helical" evidence="1">
    <location>
        <begin position="12"/>
        <end position="35"/>
    </location>
</feature>
<sequence>MPVWQPESADEYVLGRVPVVFASGAAVAVCGMRWFRDAQRRDIQGELPGWPPGPVFTPKKGAERHGRRVLRGAGRVVGTLVMAALTGGGAGGVSVPGRPEDPPNETADFPVLWGDAGSVARTLPWQLDISRRPRNYRTHLTATDRRLLITGFPHADEIHDEVLWQVDRDAVSSVRRKDFSAFAGDGYRATRCDMQIAFADESWCRLASHYRDEICEYLVDGAEPVPLNSLSAEQRARVEEFCERHAGEGSALVTLRDDGIYRVDVRDPAKADAFSGMFAASDFMDRTGGDPDDS</sequence>
<comment type="caution">
    <text evidence="2">The sequence shown here is derived from an EMBL/GenBank/DDBJ whole genome shotgun (WGS) entry which is preliminary data.</text>
</comment>
<evidence type="ECO:0000313" key="3">
    <source>
        <dbReference type="Proteomes" id="UP000772196"/>
    </source>
</evidence>
<keyword evidence="1" id="KW-0812">Transmembrane</keyword>
<protein>
    <submittedName>
        <fullName evidence="2">Uncharacterized protein</fullName>
    </submittedName>
</protein>
<name>A0ABX1GVW9_9ACTN</name>
<dbReference type="EMBL" id="JAAWWP010000001">
    <property type="protein sequence ID" value="NKI39888.1"/>
    <property type="molecule type" value="Genomic_DNA"/>
</dbReference>